<dbReference type="RefSeq" id="WP_098471900.1">
    <property type="nucleotide sequence ID" value="NZ_KR152226.1"/>
</dbReference>
<proteinExistence type="inferred from homology"/>
<dbReference type="SUPFAM" id="SSF52540">
    <property type="entry name" value="P-loop containing nucleoside triphosphate hydrolases"/>
    <property type="match status" value="1"/>
</dbReference>
<gene>
    <name evidence="4" type="ORF">pJD12_520</name>
</gene>
<dbReference type="CDD" id="cd01130">
    <property type="entry name" value="VirB11-like_ATPase"/>
    <property type="match status" value="1"/>
</dbReference>
<evidence type="ECO:0000313" key="4">
    <source>
        <dbReference type="EMBL" id="AKF15828.1"/>
    </source>
</evidence>
<dbReference type="InterPro" id="IPR027417">
    <property type="entry name" value="P-loop_NTPase"/>
</dbReference>
<evidence type="ECO:0000256" key="2">
    <source>
        <dbReference type="SAM" id="MobiDB-lite"/>
    </source>
</evidence>
<dbReference type="GO" id="GO:0016887">
    <property type="term" value="F:ATP hydrolysis activity"/>
    <property type="evidence" value="ECO:0007669"/>
    <property type="project" value="InterPro"/>
</dbReference>
<dbReference type="Gene3D" id="3.40.50.300">
    <property type="entry name" value="P-loop containing nucleotide triphosphate hydrolases"/>
    <property type="match status" value="1"/>
</dbReference>
<feature type="compositionally biased region" description="Low complexity" evidence="2">
    <location>
        <begin position="65"/>
        <end position="82"/>
    </location>
</feature>
<geneLocation type="plasmid" evidence="4">
    <name>pJD12</name>
</geneLocation>
<reference evidence="4" key="1">
    <citation type="journal article" date="2015" name="Genome Announc.">
        <title>Complete Genome Sequence of the Linear Plasmid pJD12 Hosted by Micrococcus sp. D12, Isolated from a High-Altitude Volcanic Lake in Argentina.</title>
        <authorList>
            <person name="Dib J.R."/>
            <person name="Angelov A."/>
            <person name="Liebl W."/>
            <person name="Dobber J."/>
            <person name="Voget S."/>
            <person name="Schuldes J."/>
            <person name="Gorriti M."/>
            <person name="Farias M.E."/>
            <person name="Meinhardt F."/>
            <person name="Daniel R."/>
        </authorList>
    </citation>
    <scope>NUCLEOTIDE SEQUENCE</scope>
    <source>
        <strain evidence="4">MG-2010-D12</strain>
        <plasmid evidence="4">pJD12</plasmid>
    </source>
</reference>
<keyword evidence="4" id="KW-0614">Plasmid</keyword>
<protein>
    <submittedName>
        <fullName evidence="4">Pilus assembly protein, ATPase of CpaF family</fullName>
    </submittedName>
</protein>
<dbReference type="Gene3D" id="3.30.450.380">
    <property type="match status" value="1"/>
</dbReference>
<dbReference type="InterPro" id="IPR001482">
    <property type="entry name" value="T2SS/T4SS_dom"/>
</dbReference>
<evidence type="ECO:0000256" key="1">
    <source>
        <dbReference type="ARBA" id="ARBA00006611"/>
    </source>
</evidence>
<name>A0A0F6WFP8_9MICC</name>
<dbReference type="Pfam" id="PF00437">
    <property type="entry name" value="T2SSE"/>
    <property type="match status" value="1"/>
</dbReference>
<feature type="region of interest" description="Disordered" evidence="2">
    <location>
        <begin position="20"/>
        <end position="84"/>
    </location>
</feature>
<evidence type="ECO:0000259" key="3">
    <source>
        <dbReference type="Pfam" id="PF00437"/>
    </source>
</evidence>
<accession>A0A0F6WFP8</accession>
<dbReference type="InterPro" id="IPR050921">
    <property type="entry name" value="T4SS_GSP_E_ATPase"/>
</dbReference>
<feature type="domain" description="Bacterial type II secretion system protein E" evidence="3">
    <location>
        <begin position="244"/>
        <end position="457"/>
    </location>
</feature>
<organism evidence="4">
    <name type="scientific">Micrococcus sp. MG-2010-D12</name>
    <dbReference type="NCBI Taxonomy" id="936902"/>
    <lineage>
        <taxon>Bacteria</taxon>
        <taxon>Bacillati</taxon>
        <taxon>Actinomycetota</taxon>
        <taxon>Actinomycetes</taxon>
        <taxon>Micrococcales</taxon>
        <taxon>Micrococcaceae</taxon>
        <taxon>Micrococcus</taxon>
    </lineage>
</organism>
<dbReference type="PANTHER" id="PTHR30486">
    <property type="entry name" value="TWITCHING MOTILITY PROTEIN PILT"/>
    <property type="match status" value="1"/>
</dbReference>
<dbReference type="PANTHER" id="PTHR30486:SF6">
    <property type="entry name" value="TYPE IV PILUS RETRACTATION ATPASE PILT"/>
    <property type="match status" value="1"/>
</dbReference>
<comment type="similarity">
    <text evidence="1">Belongs to the GSP E family.</text>
</comment>
<sequence>MKDQTPDMSLDLLNLPFLTESTPAKPARPSLIPASAGAHLARPLGTTPSPTDSAELPGLSRPLTAVPEPAPQAEQSAPARPSNTTELTGFWSIVDVLRAKAVDWHAEETADRIDLPESELHAMGWRHIDRAIIEQMRENVQTGGRDAAWTAEEQAALRQATFDAMFRLGRFQALVDEPGVENIHMIGSDHVWVEKAGGSMERRPPVFETDEQMMAELQFLAANAGEESRPFSAAHPDLDMDLMGSVRLAATARPVSTRPTAVFRIHRLVNITLEQLVDNGTLSPLAAEFLTALVQAGKTIVISGFGGDGKTTLMRALAEKIGPLEQIVTIEKERELHLDRLDSRLVPPIELQARPGSGERAADGSTIGEYTLTMAMEKALRLNSARILVGEVRGSEIGAMISAMQTGAGTYCTVHAYSGEEAVRRLVGLGMNEFSETYMARQLGYHIDVVVQMRKVPQPDGSVKRKIISISEVLPGDTDKGISVADLFRMGPGDENAVPVAPPVDNRLRNDLERTGFDLLRLAGGDR</sequence>
<dbReference type="EMBL" id="KR152226">
    <property type="protein sequence ID" value="AKF15828.1"/>
    <property type="molecule type" value="Genomic_DNA"/>
</dbReference>
<dbReference type="AlphaFoldDB" id="A0A0F6WFP8"/>